<proteinExistence type="predicted"/>
<organism evidence="2 3">
    <name type="scientific">Salinimonas profundi</name>
    <dbReference type="NCBI Taxonomy" id="2729140"/>
    <lineage>
        <taxon>Bacteria</taxon>
        <taxon>Pseudomonadati</taxon>
        <taxon>Pseudomonadota</taxon>
        <taxon>Gammaproteobacteria</taxon>
        <taxon>Alteromonadales</taxon>
        <taxon>Alteromonadaceae</taxon>
        <taxon>Alteromonas/Salinimonas group</taxon>
        <taxon>Salinimonas</taxon>
    </lineage>
</organism>
<accession>A0ABR8LFS2</accession>
<comment type="caution">
    <text evidence="2">The sequence shown here is derived from an EMBL/GenBank/DDBJ whole genome shotgun (WGS) entry which is preliminary data.</text>
</comment>
<name>A0ABR8LFS2_9ALTE</name>
<keyword evidence="3" id="KW-1185">Reference proteome</keyword>
<evidence type="ECO:0000313" key="2">
    <source>
        <dbReference type="EMBL" id="MBD3584378.1"/>
    </source>
</evidence>
<evidence type="ECO:0000256" key="1">
    <source>
        <dbReference type="SAM" id="SignalP"/>
    </source>
</evidence>
<feature type="chain" id="PRO_5046113683" evidence="1">
    <location>
        <begin position="31"/>
        <end position="250"/>
    </location>
</feature>
<evidence type="ECO:0000313" key="3">
    <source>
        <dbReference type="Proteomes" id="UP000624419"/>
    </source>
</evidence>
<dbReference type="Pfam" id="PF11306">
    <property type="entry name" value="DUF3108"/>
    <property type="match status" value="1"/>
</dbReference>
<dbReference type="Proteomes" id="UP000624419">
    <property type="component" value="Unassembled WGS sequence"/>
</dbReference>
<dbReference type="InterPro" id="IPR021457">
    <property type="entry name" value="DUF3108"/>
</dbReference>
<keyword evidence="1" id="KW-0732">Signal</keyword>
<dbReference type="RefSeq" id="WP_191021844.1">
    <property type="nucleotide sequence ID" value="NZ_JABBXD010000001.1"/>
</dbReference>
<feature type="signal peptide" evidence="1">
    <location>
        <begin position="1"/>
        <end position="30"/>
    </location>
</feature>
<sequence>MMRFFRKPVTRAIKLSAAMLFIASPLSFSAQQQENDSAALPDLVPFEAIYIAFKWGDDVGTAKMKLEPLADKQFSLTYSSKVSKFFLSDERFEHSIFFISDHELIPSQYNYTRTGTGPDDSIKITFKKNPKPVVVVQNEENLEWNDELDNQLYRIDLGRQLAAGNDNLAYDFINYRGQKRNYGINILGEETLSLPYGKLQTIKVKLVRDTKTRETFAWYAPSLDYQLVRLQQFKDGDEQGDLRLSAFRRL</sequence>
<dbReference type="EMBL" id="JABBXD010000001">
    <property type="protein sequence ID" value="MBD3584378.1"/>
    <property type="molecule type" value="Genomic_DNA"/>
</dbReference>
<protein>
    <submittedName>
        <fullName evidence="2">DUF3108 domain-containing protein</fullName>
    </submittedName>
</protein>
<gene>
    <name evidence="2" type="ORF">HHX48_01350</name>
</gene>
<reference evidence="2 3" key="1">
    <citation type="submission" date="2020-04" db="EMBL/GenBank/DDBJ databases">
        <title>Salinimonas sp. HHU 13199.</title>
        <authorList>
            <person name="Cui X."/>
            <person name="Zhang D."/>
        </authorList>
    </citation>
    <scope>NUCLEOTIDE SEQUENCE [LARGE SCALE GENOMIC DNA]</scope>
    <source>
        <strain evidence="2 3">HHU 13199</strain>
    </source>
</reference>